<feature type="transmembrane region" description="Helical" evidence="1">
    <location>
        <begin position="351"/>
        <end position="373"/>
    </location>
</feature>
<dbReference type="GO" id="GO:0016747">
    <property type="term" value="F:acyltransferase activity, transferring groups other than amino-acyl groups"/>
    <property type="evidence" value="ECO:0007669"/>
    <property type="project" value="InterPro"/>
</dbReference>
<feature type="transmembrane region" description="Helical" evidence="1">
    <location>
        <begin position="382"/>
        <end position="402"/>
    </location>
</feature>
<feature type="transmembrane region" description="Helical" evidence="1">
    <location>
        <begin position="254"/>
        <end position="272"/>
    </location>
</feature>
<dbReference type="Proteomes" id="UP000075884">
    <property type="component" value="Unassembled WGS sequence"/>
</dbReference>
<reference evidence="4" key="2">
    <citation type="submission" date="2020-05" db="UniProtKB">
        <authorList>
            <consortium name="EnsemblMetazoa"/>
        </authorList>
    </citation>
    <scope>IDENTIFICATION</scope>
    <source>
        <strain evidence="4">WRAIR2</strain>
    </source>
</reference>
<dbReference type="VEuPathDB" id="VectorBase:ADIR011710"/>
<feature type="transmembrane region" description="Helical" evidence="1">
    <location>
        <begin position="566"/>
        <end position="590"/>
    </location>
</feature>
<accession>A0A182NVK9</accession>
<name>A0A182NVK9_9DIPT</name>
<keyword evidence="5" id="KW-1185">Reference proteome</keyword>
<evidence type="ECO:0000313" key="4">
    <source>
        <dbReference type="EnsemblMetazoa" id="ADIR011710-PA"/>
    </source>
</evidence>
<feature type="transmembrane region" description="Helical" evidence="1">
    <location>
        <begin position="534"/>
        <end position="554"/>
    </location>
</feature>
<keyword evidence="2" id="KW-0732">Signal</keyword>
<proteinExistence type="predicted"/>
<evidence type="ECO:0000256" key="1">
    <source>
        <dbReference type="SAM" id="Phobius"/>
    </source>
</evidence>
<evidence type="ECO:0000256" key="2">
    <source>
        <dbReference type="SAM" id="SignalP"/>
    </source>
</evidence>
<feature type="chain" id="PRO_5008130496" description="Acyltransferase 3 domain-containing protein" evidence="2">
    <location>
        <begin position="21"/>
        <end position="623"/>
    </location>
</feature>
<feature type="transmembrane region" description="Helical" evidence="1">
    <location>
        <begin position="502"/>
        <end position="522"/>
    </location>
</feature>
<organism evidence="4 5">
    <name type="scientific">Anopheles dirus</name>
    <dbReference type="NCBI Taxonomy" id="7168"/>
    <lineage>
        <taxon>Eukaryota</taxon>
        <taxon>Metazoa</taxon>
        <taxon>Ecdysozoa</taxon>
        <taxon>Arthropoda</taxon>
        <taxon>Hexapoda</taxon>
        <taxon>Insecta</taxon>
        <taxon>Pterygota</taxon>
        <taxon>Neoptera</taxon>
        <taxon>Endopterygota</taxon>
        <taxon>Diptera</taxon>
        <taxon>Nematocera</taxon>
        <taxon>Culicoidea</taxon>
        <taxon>Culicidae</taxon>
        <taxon>Anophelinae</taxon>
        <taxon>Anopheles</taxon>
    </lineage>
</organism>
<keyword evidence="1" id="KW-0472">Membrane</keyword>
<dbReference type="PANTHER" id="PTHR11161:SF22">
    <property type="entry name" value="ACYLTRANSFERASE 3 DOMAIN-CONTAINING PROTEIN-RELATED"/>
    <property type="match status" value="1"/>
</dbReference>
<feature type="transmembrane region" description="Helical" evidence="1">
    <location>
        <begin position="293"/>
        <end position="311"/>
    </location>
</feature>
<keyword evidence="1" id="KW-0812">Transmembrane</keyword>
<dbReference type="Pfam" id="PF01757">
    <property type="entry name" value="Acyl_transf_3"/>
    <property type="match status" value="1"/>
</dbReference>
<dbReference type="EnsemblMetazoa" id="ADIR011710-RA">
    <property type="protein sequence ID" value="ADIR011710-PA"/>
    <property type="gene ID" value="ADIR011710"/>
</dbReference>
<reference evidence="5" key="1">
    <citation type="submission" date="2013-03" db="EMBL/GenBank/DDBJ databases">
        <title>The Genome Sequence of Anopheles dirus WRAIR2.</title>
        <authorList>
            <consortium name="The Broad Institute Genomics Platform"/>
            <person name="Neafsey D.E."/>
            <person name="Walton C."/>
            <person name="Walker B."/>
            <person name="Young S.K."/>
            <person name="Zeng Q."/>
            <person name="Gargeya S."/>
            <person name="Fitzgerald M."/>
            <person name="Haas B."/>
            <person name="Abouelleil A."/>
            <person name="Allen A.W."/>
            <person name="Alvarado L."/>
            <person name="Arachchi H.M."/>
            <person name="Berlin A.M."/>
            <person name="Chapman S.B."/>
            <person name="Gainer-Dewar J."/>
            <person name="Goldberg J."/>
            <person name="Griggs A."/>
            <person name="Gujja S."/>
            <person name="Hansen M."/>
            <person name="Howarth C."/>
            <person name="Imamovic A."/>
            <person name="Ireland A."/>
            <person name="Larimer J."/>
            <person name="McCowan C."/>
            <person name="Murphy C."/>
            <person name="Pearson M."/>
            <person name="Poon T.W."/>
            <person name="Priest M."/>
            <person name="Roberts A."/>
            <person name="Saif S."/>
            <person name="Shea T."/>
            <person name="Sisk P."/>
            <person name="Sykes S."/>
            <person name="Wortman J."/>
            <person name="Nusbaum C."/>
            <person name="Birren B."/>
        </authorList>
    </citation>
    <scope>NUCLEOTIDE SEQUENCE [LARGE SCALE GENOMIC DNA]</scope>
    <source>
        <strain evidence="5">WRAIR2</strain>
    </source>
</reference>
<dbReference type="PANTHER" id="PTHR11161">
    <property type="entry name" value="O-ACYLTRANSFERASE"/>
    <property type="match status" value="1"/>
</dbReference>
<dbReference type="InterPro" id="IPR052728">
    <property type="entry name" value="O2_lipid_transport_reg"/>
</dbReference>
<dbReference type="AlphaFoldDB" id="A0A182NVK9"/>
<sequence length="623" mass="71355">MNLLVRSGLVLSMALCGALCEHQHQQYSEGSSKLPRIYEYDDFRSCRAKYADFVYCVGVVELQADRSNELWKNISHLRSNRRNFPHDQLERGLCLNDYHDEVKYSRHAEVLINTYLSHKLYSQYGLASRTTLEACWTKESFAQSRTPGEVLFACIALALFGATMMATRTDLYVGASSVLVKAFSVRQNMRHLWEAPRPNALPFLEGLRALGTLTILIVHSELPMIRMPVRNTEHLEAQVNHAIFPLINSGNTHMIQFFFTLGGIVFGVSCLAHFERYPSFKFRYFIEKLLRRLVRLLPAYALIIFYQATWYKRVKQGPLEFKFNDYCTEHWWTNLLFINNYILPTKPCLQFSWYLGADLQLFLIGSLLMMVLWTNPGLKKTLVCMMIIAALFIPGYVIYAASTGPTMHALAELRTYDHFLKYYLPSHTNISSYFFGMIAAIYYRNIDFARSTDRIRSVLRRLMNVSLIVLCGLNAFTTLLPFVHVDKQNSIFNAIYGSLLKSSWGCCYSLLFLVLALSGKSLLIDILSHPAMQFFAKISYCVYIVQYAVIYGLYTNFPVPITYGTFNLIILASASFLLTLVCALLLYLAVEAPFSLIGNKCVAFLLRKDITAEERESKQSKLL</sequence>
<feature type="transmembrane region" description="Helical" evidence="1">
    <location>
        <begin position="422"/>
        <end position="442"/>
    </location>
</feature>
<feature type="signal peptide" evidence="2">
    <location>
        <begin position="1"/>
        <end position="20"/>
    </location>
</feature>
<feature type="transmembrane region" description="Helical" evidence="1">
    <location>
        <begin position="462"/>
        <end position="482"/>
    </location>
</feature>
<keyword evidence="1" id="KW-1133">Transmembrane helix</keyword>
<dbReference type="InterPro" id="IPR002656">
    <property type="entry name" value="Acyl_transf_3_dom"/>
</dbReference>
<feature type="domain" description="Acyltransferase 3" evidence="3">
    <location>
        <begin position="202"/>
        <end position="587"/>
    </location>
</feature>
<evidence type="ECO:0000313" key="5">
    <source>
        <dbReference type="Proteomes" id="UP000075884"/>
    </source>
</evidence>
<protein>
    <recommendedName>
        <fullName evidence="3">Acyltransferase 3 domain-containing protein</fullName>
    </recommendedName>
</protein>
<evidence type="ECO:0000259" key="3">
    <source>
        <dbReference type="Pfam" id="PF01757"/>
    </source>
</evidence>